<evidence type="ECO:0000256" key="1">
    <source>
        <dbReference type="SAM" id="MobiDB-lite"/>
    </source>
</evidence>
<feature type="compositionally biased region" description="Low complexity" evidence="1">
    <location>
        <begin position="87"/>
        <end position="100"/>
    </location>
</feature>
<comment type="caution">
    <text evidence="2">The sequence shown here is derived from an EMBL/GenBank/DDBJ whole genome shotgun (WGS) entry which is preliminary data.</text>
</comment>
<gene>
    <name evidence="2" type="ORF">GHT09_008522</name>
</gene>
<evidence type="ECO:0000313" key="3">
    <source>
        <dbReference type="Proteomes" id="UP000662637"/>
    </source>
</evidence>
<dbReference type="Proteomes" id="UP000662637">
    <property type="component" value="Unassembled WGS sequence"/>
</dbReference>
<evidence type="ECO:0000313" key="2">
    <source>
        <dbReference type="EMBL" id="KAF7463824.1"/>
    </source>
</evidence>
<protein>
    <submittedName>
        <fullName evidence="2">Uncharacterized protein</fullName>
    </submittedName>
</protein>
<reference evidence="2" key="1">
    <citation type="submission" date="2020-08" db="EMBL/GenBank/DDBJ databases">
        <authorList>
            <person name="Shumante A."/>
            <person name="Zimin A.V."/>
            <person name="Puiu D."/>
            <person name="Salzberg S.L."/>
        </authorList>
    </citation>
    <scope>NUCLEOTIDE SEQUENCE</scope>
    <source>
        <strain evidence="2">WC2-LM</strain>
        <tissue evidence="2">Liver</tissue>
    </source>
</reference>
<feature type="compositionally biased region" description="Low complexity" evidence="1">
    <location>
        <begin position="20"/>
        <end position="29"/>
    </location>
</feature>
<dbReference type="EMBL" id="WJEC01008116">
    <property type="protein sequence ID" value="KAF7463824.1"/>
    <property type="molecule type" value="Genomic_DNA"/>
</dbReference>
<feature type="region of interest" description="Disordered" evidence="1">
    <location>
        <begin position="1"/>
        <end position="145"/>
    </location>
</feature>
<feature type="compositionally biased region" description="Polar residues" evidence="1">
    <location>
        <begin position="1"/>
        <end position="12"/>
    </location>
</feature>
<organism evidence="2 3">
    <name type="scientific">Marmota monax</name>
    <name type="common">Woodchuck</name>
    <dbReference type="NCBI Taxonomy" id="9995"/>
    <lineage>
        <taxon>Eukaryota</taxon>
        <taxon>Metazoa</taxon>
        <taxon>Chordata</taxon>
        <taxon>Craniata</taxon>
        <taxon>Vertebrata</taxon>
        <taxon>Euteleostomi</taxon>
        <taxon>Mammalia</taxon>
        <taxon>Eutheria</taxon>
        <taxon>Euarchontoglires</taxon>
        <taxon>Glires</taxon>
        <taxon>Rodentia</taxon>
        <taxon>Sciuromorpha</taxon>
        <taxon>Sciuridae</taxon>
        <taxon>Xerinae</taxon>
        <taxon>Marmotini</taxon>
        <taxon>Marmota</taxon>
    </lineage>
</organism>
<feature type="compositionally biased region" description="Gly residues" evidence="1">
    <location>
        <begin position="136"/>
        <end position="145"/>
    </location>
</feature>
<feature type="compositionally biased region" description="Low complexity" evidence="1">
    <location>
        <begin position="69"/>
        <end position="78"/>
    </location>
</feature>
<feature type="compositionally biased region" description="Basic and acidic residues" evidence="1">
    <location>
        <begin position="112"/>
        <end position="123"/>
    </location>
</feature>
<name>A0A834PP30_MARMO</name>
<accession>A0A834PP30</accession>
<feature type="compositionally biased region" description="Basic residues" evidence="1">
    <location>
        <begin position="54"/>
        <end position="68"/>
    </location>
</feature>
<proteinExistence type="predicted"/>
<dbReference type="AlphaFoldDB" id="A0A834PP30"/>
<sequence length="145" mass="15389">MAAGETSAQTLHLSRRRAAGRTGCAAPGAQLPPGPAAHPGQRRHRERPGNASSSRKRRRWRRWRRWRRPQSWASSPCSRGGGGSARGGARSPAPGEGSAGRALTRSRRSPARRREGAGRDHGETPPPRPAPDCTTPGGGRTVAVS</sequence>